<accession>A0ABW9F825</accession>
<proteinExistence type="predicted"/>
<organism evidence="1 2">
    <name type="scientific">Helcococcus bovis</name>
    <dbReference type="NCBI Taxonomy" id="3153252"/>
    <lineage>
        <taxon>Bacteria</taxon>
        <taxon>Bacillati</taxon>
        <taxon>Bacillota</taxon>
        <taxon>Tissierellia</taxon>
        <taxon>Tissierellales</taxon>
        <taxon>Peptoniphilaceae</taxon>
        <taxon>Helcococcus</taxon>
    </lineage>
</organism>
<protein>
    <submittedName>
        <fullName evidence="1">Uncharacterized protein</fullName>
    </submittedName>
</protein>
<sequence length="280" mass="32851">MKNIKLYMLDIVYSQHLCKLLNYYDDIRCSIVENYNRDDTESIYISDFFVEENKNVVKLMSQSEKYQNVDNIYEMISEKYSLINSYSEDIKIISFVNISENRSNNLLAEDLYKEFNKKYRSILVNCNYFYDYGLVENEIGLESLLFVDDSGDIAVNKSKNIDYIGASSIPIETNKTENIKKILNTIKNMNYNFAIMDLSFSLNKRNLEILKNSDIIIYYFPINSDEIFISKNIQNITNILNITNNIKKIIEIKPIKSGYNIKRNNEIIEINSLSKMVELL</sequence>
<dbReference type="RefSeq" id="WP_408126859.1">
    <property type="nucleotide sequence ID" value="NZ_JBFNFH010000019.1"/>
</dbReference>
<evidence type="ECO:0000313" key="1">
    <source>
        <dbReference type="EMBL" id="MFM1525449.1"/>
    </source>
</evidence>
<dbReference type="Proteomes" id="UP001629536">
    <property type="component" value="Unassembled WGS sequence"/>
</dbReference>
<gene>
    <name evidence="1" type="ORF">ABGF40_07160</name>
</gene>
<name>A0ABW9F825_9FIRM</name>
<comment type="caution">
    <text evidence="1">The sequence shown here is derived from an EMBL/GenBank/DDBJ whole genome shotgun (WGS) entry which is preliminary data.</text>
</comment>
<dbReference type="EMBL" id="JBFNFH010000019">
    <property type="protein sequence ID" value="MFM1525449.1"/>
    <property type="molecule type" value="Genomic_DNA"/>
</dbReference>
<reference evidence="1 2" key="1">
    <citation type="journal article" date="2024" name="Front. Microbiol.">
        <title>Pangenomic and biochemical analyses of Helcococcus ovis reveal widespread tetracycline resistance and a novel bacterial species, Helcococcus bovis.</title>
        <authorList>
            <person name="Cunha F."/>
            <person name="Zhai Y."/>
            <person name="Casaro S."/>
            <person name="Jones K.L."/>
            <person name="Hernandez M."/>
            <person name="Bisinotto R.S."/>
            <person name="Kariyawasam S."/>
            <person name="Brown M.B."/>
            <person name="Phillips A."/>
            <person name="Jeong K.C."/>
            <person name="Galvao K.N."/>
        </authorList>
    </citation>
    <scope>NUCLEOTIDE SEQUENCE [LARGE SCALE GENOMIC DNA]</scope>
    <source>
        <strain evidence="1 2">KG197</strain>
    </source>
</reference>
<dbReference type="InterPro" id="IPR027417">
    <property type="entry name" value="P-loop_NTPase"/>
</dbReference>
<keyword evidence="2" id="KW-1185">Reference proteome</keyword>
<dbReference type="Gene3D" id="3.40.50.300">
    <property type="entry name" value="P-loop containing nucleotide triphosphate hydrolases"/>
    <property type="match status" value="1"/>
</dbReference>
<evidence type="ECO:0000313" key="2">
    <source>
        <dbReference type="Proteomes" id="UP001629536"/>
    </source>
</evidence>